<gene>
    <name evidence="1" type="ORF">LTS18_008572</name>
</gene>
<dbReference type="EMBL" id="JAWDJW010006356">
    <property type="protein sequence ID" value="KAK3065138.1"/>
    <property type="molecule type" value="Genomic_DNA"/>
</dbReference>
<name>A0ACC3DCE8_9PEZI</name>
<evidence type="ECO:0000313" key="2">
    <source>
        <dbReference type="Proteomes" id="UP001186974"/>
    </source>
</evidence>
<reference evidence="1" key="1">
    <citation type="submission" date="2024-09" db="EMBL/GenBank/DDBJ databases">
        <title>Black Yeasts Isolated from many extreme environments.</title>
        <authorList>
            <person name="Coleine C."/>
            <person name="Stajich J.E."/>
            <person name="Selbmann L."/>
        </authorList>
    </citation>
    <scope>NUCLEOTIDE SEQUENCE</scope>
    <source>
        <strain evidence="1">CCFEE 5737</strain>
    </source>
</reference>
<evidence type="ECO:0000313" key="1">
    <source>
        <dbReference type="EMBL" id="KAK3065138.1"/>
    </source>
</evidence>
<dbReference type="Proteomes" id="UP001186974">
    <property type="component" value="Unassembled WGS sequence"/>
</dbReference>
<keyword evidence="2" id="KW-1185">Reference proteome</keyword>
<protein>
    <submittedName>
        <fullName evidence="1">Uncharacterized protein</fullName>
    </submittedName>
</protein>
<sequence>MPGLTPLTTAYDFGNNLKRTMSAPIEKHQTNGDNHTRSKIAINSKEELSVKGLHHVTETPEDGVVAGGVKLTGTGSDGGEQSSSPVSSSNGSRIMPQWGDKTRASAKNTFGRARHGTWSTPNFNHNGTAVTAENAQTIFSPDFLVFVANLRSDASLDELCVALSGIFPRFGPCTIRTVHSNNGMNIAFVQYSKKTHAENAIAQANGVAVMGRPCRVEKAGAPRTLFISKYTGQGVSVAEAIQLCSVFGPIQFWWEPTLTERHLHNLPLGIFCTFEIYNHYQAAQKALSRHHVYNVANRQEYKSKGRHGAAAPVAAPFTTPAVLSFLPFSVVSQMYIQATELQRSGMVVGDFSVAIPAFVAPQ</sequence>
<organism evidence="1 2">
    <name type="scientific">Coniosporium uncinatum</name>
    <dbReference type="NCBI Taxonomy" id="93489"/>
    <lineage>
        <taxon>Eukaryota</taxon>
        <taxon>Fungi</taxon>
        <taxon>Dikarya</taxon>
        <taxon>Ascomycota</taxon>
        <taxon>Pezizomycotina</taxon>
        <taxon>Dothideomycetes</taxon>
        <taxon>Dothideomycetes incertae sedis</taxon>
        <taxon>Coniosporium</taxon>
    </lineage>
</organism>
<proteinExistence type="predicted"/>
<comment type="caution">
    <text evidence="1">The sequence shown here is derived from an EMBL/GenBank/DDBJ whole genome shotgun (WGS) entry which is preliminary data.</text>
</comment>
<accession>A0ACC3DCE8</accession>